<protein>
    <submittedName>
        <fullName evidence="1">Coenzyme PQQ synthesis protein D (PqqD)</fullName>
    </submittedName>
</protein>
<reference evidence="1 2" key="1">
    <citation type="submission" date="2017-01" db="EMBL/GenBank/DDBJ databases">
        <title>The cable genome- insights into the physiology and evolution of filamentous bacteria capable of sulfide oxidation via long distance electron transfer.</title>
        <authorList>
            <person name="Schreiber L."/>
            <person name="Bjerg J.T."/>
            <person name="Boggild A."/>
            <person name="Van De Vossenberg J."/>
            <person name="Meysman F."/>
            <person name="Nielsen L.P."/>
            <person name="Schramm A."/>
            <person name="Kjeldsen K.U."/>
        </authorList>
    </citation>
    <scope>NUCLEOTIDE SEQUENCE [LARGE SCALE GENOMIC DNA]</scope>
    <source>
        <strain evidence="1">MCF</strain>
    </source>
</reference>
<organism evidence="1 2">
    <name type="scientific">Candidatus Electrothrix aarhusensis</name>
    <dbReference type="NCBI Taxonomy" id="1859131"/>
    <lineage>
        <taxon>Bacteria</taxon>
        <taxon>Pseudomonadati</taxon>
        <taxon>Thermodesulfobacteriota</taxon>
        <taxon>Desulfobulbia</taxon>
        <taxon>Desulfobulbales</taxon>
        <taxon>Desulfobulbaceae</taxon>
        <taxon>Candidatus Electrothrix</taxon>
    </lineage>
</organism>
<dbReference type="Pfam" id="PF05402">
    <property type="entry name" value="PqqD"/>
    <property type="match status" value="1"/>
</dbReference>
<evidence type="ECO:0000313" key="1">
    <source>
        <dbReference type="EMBL" id="RWX47446.1"/>
    </source>
</evidence>
<gene>
    <name evidence="1" type="ORF">H206_00546</name>
</gene>
<proteinExistence type="predicted"/>
<dbReference type="Gene3D" id="1.10.10.1150">
    <property type="entry name" value="Coenzyme PQQ synthesis protein D (PqqD)"/>
    <property type="match status" value="1"/>
</dbReference>
<dbReference type="AlphaFoldDB" id="A0A444J2U0"/>
<dbReference type="InterPro" id="IPR008792">
    <property type="entry name" value="PQQD"/>
</dbReference>
<dbReference type="InterPro" id="IPR041881">
    <property type="entry name" value="PqqD_sf"/>
</dbReference>
<keyword evidence="2" id="KW-1185">Reference proteome</keyword>
<dbReference type="Proteomes" id="UP000287853">
    <property type="component" value="Unassembled WGS sequence"/>
</dbReference>
<sequence>MNIKIKLNSIYRQADNIVTRKVMDETLLVPISGDLASMDELYTLNDTGAFIWQALDGTRTLAEIGKQLEQEYDTPLEAIEVDMLEIMSGLAGAGLIDGEA</sequence>
<comment type="caution">
    <text evidence="1">The sequence shown here is derived from an EMBL/GenBank/DDBJ whole genome shotgun (WGS) entry which is preliminary data.</text>
</comment>
<name>A0A444J2U0_9BACT</name>
<dbReference type="EMBL" id="MTKO01000034">
    <property type="protein sequence ID" value="RWX47446.1"/>
    <property type="molecule type" value="Genomic_DNA"/>
</dbReference>
<accession>A0A444J2U0</accession>
<evidence type="ECO:0000313" key="2">
    <source>
        <dbReference type="Proteomes" id="UP000287853"/>
    </source>
</evidence>